<comment type="caution">
    <text evidence="1">The sequence shown here is derived from an EMBL/GenBank/DDBJ whole genome shotgun (WGS) entry which is preliminary data.</text>
</comment>
<organism evidence="1 2">
    <name type="scientific">Ralstonia pickettii</name>
    <name type="common">Burkholderia pickettii</name>
    <dbReference type="NCBI Taxonomy" id="329"/>
    <lineage>
        <taxon>Bacteria</taxon>
        <taxon>Pseudomonadati</taxon>
        <taxon>Pseudomonadota</taxon>
        <taxon>Betaproteobacteria</taxon>
        <taxon>Burkholderiales</taxon>
        <taxon>Burkholderiaceae</taxon>
        <taxon>Ralstonia</taxon>
    </lineage>
</organism>
<proteinExistence type="predicted"/>
<dbReference type="RefSeq" id="WP_102064020.1">
    <property type="nucleotide sequence ID" value="NZ_JACBXL010000021.1"/>
</dbReference>
<accession>A0A2N4TUI7</accession>
<evidence type="ECO:0000313" key="2">
    <source>
        <dbReference type="Proteomes" id="UP000234456"/>
    </source>
</evidence>
<evidence type="ECO:0000313" key="1">
    <source>
        <dbReference type="EMBL" id="PLC43366.1"/>
    </source>
</evidence>
<gene>
    <name evidence="1" type="ORF">C0Q88_01165</name>
</gene>
<reference evidence="1 2" key="1">
    <citation type="submission" date="2017-12" db="EMBL/GenBank/DDBJ databases">
        <title>Draft genome sequence of Ralstonia pickettii 52.</title>
        <authorList>
            <person name="Zheng B."/>
        </authorList>
    </citation>
    <scope>NUCLEOTIDE SEQUENCE [LARGE SCALE GENOMIC DNA]</scope>
    <source>
        <strain evidence="1 2">52</strain>
    </source>
</reference>
<sequence length="83" mass="8977">MADPTRALTLQLLQSLAERPRPYAEVLETWRTSCPRLSIWEDACIDGLVDCVPDSAPGLQLVTVSARGRALLAGALAEGERTN</sequence>
<name>A0A2N4TUI7_RALPI</name>
<dbReference type="EMBL" id="PKQE01000001">
    <property type="protein sequence ID" value="PLC43366.1"/>
    <property type="molecule type" value="Genomic_DNA"/>
</dbReference>
<dbReference type="OrthoDB" id="9017764at2"/>
<protein>
    <submittedName>
        <fullName evidence="1">Uncharacterized protein</fullName>
    </submittedName>
</protein>
<dbReference type="Proteomes" id="UP000234456">
    <property type="component" value="Unassembled WGS sequence"/>
</dbReference>
<dbReference type="AlphaFoldDB" id="A0A2N4TUI7"/>